<sequence length="173" mass="19362">MTGTSLAVEEQLVFDEHQLIHIHNGGYQFIDVQTFVFPDAVDDRAVIELLIGHVRYRHGYASPEYRDAKLIHGPYWLAAISWESFSAVSAVAAEALISTWANYDAVVPDSDYPVLNAQVFGPMREASSIYQLADLRASAEHDWGDVVGLTGFHEFVVINRQTRILRLIVATDD</sequence>
<name>A0A7X5U2J4_9MYCO</name>
<reference evidence="1 2" key="1">
    <citation type="submission" date="2020-03" db="EMBL/GenBank/DDBJ databases">
        <title>Sequencing the genomes of 1000 actinobacteria strains.</title>
        <authorList>
            <person name="Klenk H.-P."/>
        </authorList>
    </citation>
    <scope>NUCLEOTIDE SEQUENCE [LARGE SCALE GENOMIC DNA]</scope>
    <source>
        <strain evidence="1 2">DSM 44556</strain>
    </source>
</reference>
<proteinExistence type="predicted"/>
<accession>A0A7X5U2J4</accession>
<evidence type="ECO:0000313" key="1">
    <source>
        <dbReference type="EMBL" id="NIH97239.1"/>
    </source>
</evidence>
<dbReference type="Proteomes" id="UP000547444">
    <property type="component" value="Unassembled WGS sequence"/>
</dbReference>
<organism evidence="1 2">
    <name type="scientific">Mycolicibacterium fluoranthenivorans</name>
    <dbReference type="NCBI Taxonomy" id="258505"/>
    <lineage>
        <taxon>Bacteria</taxon>
        <taxon>Bacillati</taxon>
        <taxon>Actinomycetota</taxon>
        <taxon>Actinomycetes</taxon>
        <taxon>Mycobacteriales</taxon>
        <taxon>Mycobacteriaceae</taxon>
        <taxon>Mycolicibacterium</taxon>
    </lineage>
</organism>
<protein>
    <submittedName>
        <fullName evidence="1">Uncharacterized protein</fullName>
    </submittedName>
</protein>
<evidence type="ECO:0000313" key="2">
    <source>
        <dbReference type="Proteomes" id="UP000547444"/>
    </source>
</evidence>
<dbReference type="AlphaFoldDB" id="A0A7X5U2J4"/>
<keyword evidence="2" id="KW-1185">Reference proteome</keyword>
<dbReference type="RefSeq" id="WP_263987767.1">
    <property type="nucleotide sequence ID" value="NZ_JACKUU010000010.1"/>
</dbReference>
<comment type="caution">
    <text evidence="1">The sequence shown here is derived from an EMBL/GenBank/DDBJ whole genome shotgun (WGS) entry which is preliminary data.</text>
</comment>
<gene>
    <name evidence="1" type="ORF">FHU31_004229</name>
</gene>
<dbReference type="EMBL" id="JAANOW010000002">
    <property type="protein sequence ID" value="NIH97239.1"/>
    <property type="molecule type" value="Genomic_DNA"/>
</dbReference>